<organism evidence="1 2">
    <name type="scientific">Tortispora caseinolytica NRRL Y-17796</name>
    <dbReference type="NCBI Taxonomy" id="767744"/>
    <lineage>
        <taxon>Eukaryota</taxon>
        <taxon>Fungi</taxon>
        <taxon>Dikarya</taxon>
        <taxon>Ascomycota</taxon>
        <taxon>Saccharomycotina</taxon>
        <taxon>Trigonopsidomycetes</taxon>
        <taxon>Trigonopsidales</taxon>
        <taxon>Trigonopsidaceae</taxon>
        <taxon>Tortispora</taxon>
    </lineage>
</organism>
<sequence>MGMSVRYITRNVRSIADLDSGTAPSLLLIGLEALHTALPLLAKSRIPHAVVDQAGRGISALYGPLKYTSTPLDKGNRSAWTASTDKLDLAIGANTPLRVSIPASNTLFATNGEHQSLIFDANGIQVNGMRVEIDADVESIALRAPLTPLVEDLRIDEVASNMVKKISGKPASYWLETAVAERTTPLESDVYMVVHSQQSALHGPLRLKVIAGGGGWGAKAGLLVVDPDYSHILKKGDQVSFAVAGENVRQENTKMAGFLFECLKSQESFHTDRRTALVSPDLFHAASESTIIAGEQKLDMPGDEVSIRLRYE</sequence>
<dbReference type="EMBL" id="KV453843">
    <property type="protein sequence ID" value="ODV89717.1"/>
    <property type="molecule type" value="Genomic_DNA"/>
</dbReference>
<gene>
    <name evidence="1" type="ORF">CANCADRAFT_142703</name>
</gene>
<dbReference type="Proteomes" id="UP000095023">
    <property type="component" value="Unassembled WGS sequence"/>
</dbReference>
<protein>
    <submittedName>
        <fullName evidence="1">Uncharacterized protein</fullName>
    </submittedName>
</protein>
<reference evidence="2" key="1">
    <citation type="submission" date="2016-02" db="EMBL/GenBank/DDBJ databases">
        <title>Comparative genomics of biotechnologically important yeasts.</title>
        <authorList>
            <consortium name="DOE Joint Genome Institute"/>
            <person name="Riley R."/>
            <person name="Haridas S."/>
            <person name="Wolfe K.H."/>
            <person name="Lopes M.R."/>
            <person name="Hittinger C.T."/>
            <person name="Goker M."/>
            <person name="Salamov A."/>
            <person name="Wisecaver J."/>
            <person name="Long T.M."/>
            <person name="Aerts A.L."/>
            <person name="Barry K."/>
            <person name="Choi C."/>
            <person name="Clum A."/>
            <person name="Coughlan A.Y."/>
            <person name="Deshpande S."/>
            <person name="Douglass A.P."/>
            <person name="Hanson S.J."/>
            <person name="Klenk H.-P."/>
            <person name="Labutti K."/>
            <person name="Lapidus A."/>
            <person name="Lindquist E."/>
            <person name="Lipzen A."/>
            <person name="Meier-Kolthoff J.P."/>
            <person name="Ohm R.A."/>
            <person name="Otillar R.P."/>
            <person name="Pangilinan J."/>
            <person name="Peng Y."/>
            <person name="Rokas A."/>
            <person name="Rosa C.A."/>
            <person name="Scheuner C."/>
            <person name="Sibirny A.A."/>
            <person name="Slot J.C."/>
            <person name="Stielow J.B."/>
            <person name="Sun H."/>
            <person name="Kurtzman C.P."/>
            <person name="Blackwell M."/>
            <person name="Jeffries T.W."/>
            <person name="Grigoriev I.V."/>
        </authorList>
    </citation>
    <scope>NUCLEOTIDE SEQUENCE [LARGE SCALE GENOMIC DNA]</scope>
    <source>
        <strain evidence="2">NRRL Y-17796</strain>
    </source>
</reference>
<dbReference type="AlphaFoldDB" id="A0A1E4TDC4"/>
<evidence type="ECO:0000313" key="1">
    <source>
        <dbReference type="EMBL" id="ODV89717.1"/>
    </source>
</evidence>
<keyword evidence="2" id="KW-1185">Reference proteome</keyword>
<name>A0A1E4TDC4_9ASCO</name>
<evidence type="ECO:0000313" key="2">
    <source>
        <dbReference type="Proteomes" id="UP000095023"/>
    </source>
</evidence>
<proteinExistence type="predicted"/>
<accession>A0A1E4TDC4</accession>